<feature type="region of interest" description="Disordered" evidence="1">
    <location>
        <begin position="27"/>
        <end position="64"/>
    </location>
</feature>
<keyword evidence="3" id="KW-1185">Reference proteome</keyword>
<evidence type="ECO:0000313" key="3">
    <source>
        <dbReference type="Proteomes" id="UP000030403"/>
    </source>
</evidence>
<accession>A0A0A5GFF9</accession>
<dbReference type="Proteomes" id="UP000030403">
    <property type="component" value="Unassembled WGS sequence"/>
</dbReference>
<name>A0A0A5GFF9_9BACI</name>
<organism evidence="2 3">
    <name type="scientific">Pontibacillus marinus BH030004 = DSM 16465</name>
    <dbReference type="NCBI Taxonomy" id="1385511"/>
    <lineage>
        <taxon>Bacteria</taxon>
        <taxon>Bacillati</taxon>
        <taxon>Bacillota</taxon>
        <taxon>Bacilli</taxon>
        <taxon>Bacillales</taxon>
        <taxon>Bacillaceae</taxon>
        <taxon>Pontibacillus</taxon>
    </lineage>
</organism>
<dbReference type="AlphaFoldDB" id="A0A0A5GFF9"/>
<comment type="caution">
    <text evidence="2">The sequence shown here is derived from an EMBL/GenBank/DDBJ whole genome shotgun (WGS) entry which is preliminary data.</text>
</comment>
<proteinExistence type="predicted"/>
<dbReference type="OrthoDB" id="4376109at2"/>
<protein>
    <recommendedName>
        <fullName evidence="4">DNA-entry nuclease</fullName>
    </recommendedName>
</protein>
<sequence length="102" mass="11277">MRIIVKLLTYAGLIASGFLMGMVYSSASTRKPDTSKSPAVPATQELAPTQQPSTPQIKGNRNGRGELIYHIPGGQFYNRVKGQVFFQTEEEAQQAGYRKSQR</sequence>
<evidence type="ECO:0008006" key="4">
    <source>
        <dbReference type="Google" id="ProtNLM"/>
    </source>
</evidence>
<feature type="compositionally biased region" description="Polar residues" evidence="1">
    <location>
        <begin position="46"/>
        <end position="59"/>
    </location>
</feature>
<evidence type="ECO:0000256" key="1">
    <source>
        <dbReference type="SAM" id="MobiDB-lite"/>
    </source>
</evidence>
<dbReference type="EMBL" id="AVPF01000011">
    <property type="protein sequence ID" value="KGX89943.1"/>
    <property type="molecule type" value="Genomic_DNA"/>
</dbReference>
<dbReference type="STRING" id="1385511.GCA_000425225_02731"/>
<reference evidence="2 3" key="1">
    <citation type="submission" date="2013-08" db="EMBL/GenBank/DDBJ databases">
        <authorList>
            <person name="Huang J."/>
            <person name="Wang G."/>
        </authorList>
    </citation>
    <scope>NUCLEOTIDE SEQUENCE [LARGE SCALE GENOMIC DNA]</scope>
    <source>
        <strain evidence="2 3">BH030004</strain>
    </source>
</reference>
<evidence type="ECO:0000313" key="2">
    <source>
        <dbReference type="EMBL" id="KGX89943.1"/>
    </source>
</evidence>
<dbReference type="eggNOG" id="COG1525">
    <property type="taxonomic scope" value="Bacteria"/>
</dbReference>
<dbReference type="RefSeq" id="WP_027446396.1">
    <property type="nucleotide sequence ID" value="NZ_AULJ01000034.1"/>
</dbReference>
<gene>
    <name evidence="2" type="ORF">N783_03335</name>
</gene>